<organism evidence="2 3">
    <name type="scientific">Parahalioglobus pacificus</name>
    <dbReference type="NCBI Taxonomy" id="930806"/>
    <lineage>
        <taxon>Bacteria</taxon>
        <taxon>Pseudomonadati</taxon>
        <taxon>Pseudomonadota</taxon>
        <taxon>Gammaproteobacteria</taxon>
        <taxon>Cellvibrionales</taxon>
        <taxon>Halieaceae</taxon>
        <taxon>Parahalioglobus</taxon>
    </lineage>
</organism>
<evidence type="ECO:0000313" key="3">
    <source>
        <dbReference type="Proteomes" id="UP000644693"/>
    </source>
</evidence>
<dbReference type="AlphaFoldDB" id="A0A919CJ50"/>
<sequence>MRHTVDHFCLLGCHNDHHSNNATAPALSQKPGDMGDNGCHKTMSVTASTNARALEAIRALANAASITQTMTKARTVGKEKPAKAAYAPADIAPKAGPNNHRGANPSNPNTLLSPAPRPSPINATKPMCSPETTNTCTTPSC</sequence>
<keyword evidence="3" id="KW-1185">Reference proteome</keyword>
<dbReference type="Proteomes" id="UP000644693">
    <property type="component" value="Unassembled WGS sequence"/>
</dbReference>
<reference evidence="2" key="1">
    <citation type="journal article" date="2014" name="Int. J. Syst. Evol. Microbiol.">
        <title>Complete genome sequence of Corynebacterium casei LMG S-19264T (=DSM 44701T), isolated from a smear-ripened cheese.</title>
        <authorList>
            <consortium name="US DOE Joint Genome Institute (JGI-PGF)"/>
            <person name="Walter F."/>
            <person name="Albersmeier A."/>
            <person name="Kalinowski J."/>
            <person name="Ruckert C."/>
        </authorList>
    </citation>
    <scope>NUCLEOTIDE SEQUENCE</scope>
    <source>
        <strain evidence="2">KCTC 23430</strain>
    </source>
</reference>
<evidence type="ECO:0000313" key="2">
    <source>
        <dbReference type="EMBL" id="GHD30107.1"/>
    </source>
</evidence>
<feature type="compositionally biased region" description="Polar residues" evidence="1">
    <location>
        <begin position="130"/>
        <end position="141"/>
    </location>
</feature>
<gene>
    <name evidence="2" type="ORF">GCM10007053_11520</name>
</gene>
<comment type="caution">
    <text evidence="2">The sequence shown here is derived from an EMBL/GenBank/DDBJ whole genome shotgun (WGS) entry which is preliminary data.</text>
</comment>
<evidence type="ECO:0000256" key="1">
    <source>
        <dbReference type="SAM" id="MobiDB-lite"/>
    </source>
</evidence>
<reference evidence="2" key="2">
    <citation type="submission" date="2020-09" db="EMBL/GenBank/DDBJ databases">
        <authorList>
            <person name="Sun Q."/>
            <person name="Kim S."/>
        </authorList>
    </citation>
    <scope>NUCLEOTIDE SEQUENCE</scope>
    <source>
        <strain evidence="2">KCTC 23430</strain>
    </source>
</reference>
<accession>A0A919CJ50</accession>
<proteinExistence type="predicted"/>
<feature type="region of interest" description="Disordered" evidence="1">
    <location>
        <begin position="90"/>
        <end position="141"/>
    </location>
</feature>
<name>A0A919CJ50_9GAMM</name>
<dbReference type="EMBL" id="BMYM01000001">
    <property type="protein sequence ID" value="GHD30107.1"/>
    <property type="molecule type" value="Genomic_DNA"/>
</dbReference>
<protein>
    <submittedName>
        <fullName evidence="2">Uncharacterized protein</fullName>
    </submittedName>
</protein>